<dbReference type="Pfam" id="PF01203">
    <property type="entry name" value="T2SSN"/>
    <property type="match status" value="1"/>
</dbReference>
<evidence type="ECO:0000256" key="4">
    <source>
        <dbReference type="ARBA" id="ARBA00022448"/>
    </source>
</evidence>
<dbReference type="EMBL" id="CP035631">
    <property type="protein sequence ID" value="WFF41910.1"/>
    <property type="molecule type" value="Genomic_DNA"/>
</dbReference>
<evidence type="ECO:0000313" key="12">
    <source>
        <dbReference type="Proteomes" id="UP001321526"/>
    </source>
</evidence>
<reference evidence="11 12" key="1">
    <citation type="submission" date="2019-01" db="EMBL/GenBank/DDBJ databases">
        <title>Genome sequence of Salinicola endophyticus REST5.</title>
        <authorList>
            <person name="Nascimento F.X."/>
        </authorList>
    </citation>
    <scope>NUCLEOTIDE SEQUENCE [LARGE SCALE GENOMIC DNA]</scope>
    <source>
        <strain evidence="11 12">REST5</strain>
    </source>
</reference>
<evidence type="ECO:0000256" key="5">
    <source>
        <dbReference type="ARBA" id="ARBA00022475"/>
    </source>
</evidence>
<gene>
    <name evidence="11" type="ORF">EVC62_10560</name>
</gene>
<keyword evidence="7" id="KW-0812">Transmembrane</keyword>
<keyword evidence="6" id="KW-0997">Cell inner membrane</keyword>
<keyword evidence="4" id="KW-0813">Transport</keyword>
<evidence type="ECO:0000256" key="1">
    <source>
        <dbReference type="ARBA" id="ARBA00004533"/>
    </source>
</evidence>
<name>A0ABY8FIM9_9GAMM</name>
<comment type="similarity">
    <text evidence="2">Belongs to the GSP N family.</text>
</comment>
<keyword evidence="9" id="KW-0472">Membrane</keyword>
<keyword evidence="12" id="KW-1185">Reference proteome</keyword>
<proteinExistence type="inferred from homology"/>
<organism evidence="11 12">
    <name type="scientific">Salinicola endophyticus</name>
    <dbReference type="NCBI Taxonomy" id="1949083"/>
    <lineage>
        <taxon>Bacteria</taxon>
        <taxon>Pseudomonadati</taxon>
        <taxon>Pseudomonadota</taxon>
        <taxon>Gammaproteobacteria</taxon>
        <taxon>Oceanospirillales</taxon>
        <taxon>Halomonadaceae</taxon>
        <taxon>Salinicola</taxon>
    </lineage>
</organism>
<comment type="subcellular location">
    <subcellularLocation>
        <location evidence="1">Cell inner membrane</location>
    </subcellularLocation>
</comment>
<keyword evidence="8" id="KW-0653">Protein transport</keyword>
<evidence type="ECO:0000256" key="2">
    <source>
        <dbReference type="ARBA" id="ARBA00007208"/>
    </source>
</evidence>
<evidence type="ECO:0000256" key="3">
    <source>
        <dbReference type="ARBA" id="ARBA00021563"/>
    </source>
</evidence>
<evidence type="ECO:0000256" key="9">
    <source>
        <dbReference type="ARBA" id="ARBA00023136"/>
    </source>
</evidence>
<evidence type="ECO:0000256" key="7">
    <source>
        <dbReference type="ARBA" id="ARBA00022692"/>
    </source>
</evidence>
<dbReference type="InterPro" id="IPR022792">
    <property type="entry name" value="T2SS_protein-GspN"/>
</dbReference>
<accession>A0ABY8FIM9</accession>
<evidence type="ECO:0000256" key="6">
    <source>
        <dbReference type="ARBA" id="ARBA00022519"/>
    </source>
</evidence>
<evidence type="ECO:0000256" key="10">
    <source>
        <dbReference type="ARBA" id="ARBA00030772"/>
    </source>
</evidence>
<sequence>MRRGIAMLGTLGAGLTIALTFVLTLALDWPLTTFGPRAAIARDVTLIAPSGTLAAGRVARVAWRADGWPLALGPLDWKLAWPGQLALTLGEGDGAWHARGAWHGLDTRWTITGGDLDALDLSRLPLALAARWEGQLDITLRGTRCLASHGALTASDVVLLTPTRVALGHARLQFACRGGAPQLRLNLEQGQDLALSLTLKPGANGGQGELRGRIADSHPLAEWRRRLDPSASGERLERHFRW</sequence>
<protein>
    <recommendedName>
        <fullName evidence="3">Type II secretion system protein N</fullName>
    </recommendedName>
    <alternativeName>
        <fullName evidence="10">General secretion pathway protein N</fullName>
    </alternativeName>
</protein>
<evidence type="ECO:0000313" key="11">
    <source>
        <dbReference type="EMBL" id="WFF41910.1"/>
    </source>
</evidence>
<dbReference type="Proteomes" id="UP001321526">
    <property type="component" value="Chromosome"/>
</dbReference>
<keyword evidence="5" id="KW-1003">Cell membrane</keyword>
<dbReference type="RefSeq" id="WP_282234841.1">
    <property type="nucleotide sequence ID" value="NZ_CP035631.1"/>
</dbReference>
<evidence type="ECO:0000256" key="8">
    <source>
        <dbReference type="ARBA" id="ARBA00022927"/>
    </source>
</evidence>